<protein>
    <submittedName>
        <fullName evidence="1">Uncharacterized protein</fullName>
    </submittedName>
</protein>
<dbReference type="InterPro" id="IPR045617">
    <property type="entry name" value="DUF6445"/>
</dbReference>
<dbReference type="RefSeq" id="WP_173499992.1">
    <property type="nucleotide sequence ID" value="NZ_JABSOD010000003.1"/>
</dbReference>
<name>A0A7Y5EK45_9GAMM</name>
<gene>
    <name evidence="1" type="ORF">HRH59_04050</name>
</gene>
<accession>A0A7Y5EK45</accession>
<proteinExistence type="predicted"/>
<reference evidence="1 2" key="1">
    <citation type="submission" date="2020-06" db="EMBL/GenBank/DDBJ databases">
        <title>Rheinheimera sp. nov., a marine bacterium isolated from coastal.</title>
        <authorList>
            <person name="Yu Q."/>
            <person name="Qi Y."/>
            <person name="Pu J."/>
        </authorList>
    </citation>
    <scope>NUCLEOTIDE SEQUENCE [LARGE SCALE GENOMIC DNA]</scope>
    <source>
        <strain evidence="1 2">YQF-2</strain>
    </source>
</reference>
<sequence>MQHFDFGINNALQPVIVHLGQERTPLIIIDDFATDIDTLRHTAQQSDFQPDVKAYYPGLKAPLPKDYIGATLTTLYPLIYDVYQVPKQLRLKPQNLFFALINQRGDSLKPLQCLPHFDTSDSYYFAFLHYINPQPHGSTGFFRHIPTGYERISDARREHYFNSAQRFIDKHGNPRQQYFVKSDNHYELYYQVPYQANRLIIYPGNLLHSTLVDDATDIDGSAVSGRLTANIFTNFS</sequence>
<comment type="caution">
    <text evidence="1">The sequence shown here is derived from an EMBL/GenBank/DDBJ whole genome shotgun (WGS) entry which is preliminary data.</text>
</comment>
<dbReference type="AlphaFoldDB" id="A0A7Y5EK45"/>
<organism evidence="1 2">
    <name type="scientific">Rheinheimera lutimaris</name>
    <dbReference type="NCBI Taxonomy" id="2740584"/>
    <lineage>
        <taxon>Bacteria</taxon>
        <taxon>Pseudomonadati</taxon>
        <taxon>Pseudomonadota</taxon>
        <taxon>Gammaproteobacteria</taxon>
        <taxon>Chromatiales</taxon>
        <taxon>Chromatiaceae</taxon>
        <taxon>Rheinheimera</taxon>
    </lineage>
</organism>
<dbReference type="Proteomes" id="UP000523161">
    <property type="component" value="Unassembled WGS sequence"/>
</dbReference>
<keyword evidence="2" id="KW-1185">Reference proteome</keyword>
<dbReference type="Pfam" id="PF20043">
    <property type="entry name" value="DUF6445"/>
    <property type="match status" value="1"/>
</dbReference>
<evidence type="ECO:0000313" key="1">
    <source>
        <dbReference type="EMBL" id="NRQ41743.1"/>
    </source>
</evidence>
<dbReference type="EMBL" id="JABSOD010000003">
    <property type="protein sequence ID" value="NRQ41743.1"/>
    <property type="molecule type" value="Genomic_DNA"/>
</dbReference>
<evidence type="ECO:0000313" key="2">
    <source>
        <dbReference type="Proteomes" id="UP000523161"/>
    </source>
</evidence>